<reference evidence="1 2" key="1">
    <citation type="submission" date="2016-10" db="EMBL/GenBank/DDBJ databases">
        <title>Comparative genomics of Bacillus thuringiensis reveals a path to pathogens against multiple invertebrate hosts.</title>
        <authorList>
            <person name="Zheng J."/>
            <person name="Gao Q."/>
            <person name="Liu H."/>
            <person name="Peng D."/>
            <person name="Ruan L."/>
            <person name="Sun M."/>
        </authorList>
    </citation>
    <scope>NUCLEOTIDE SEQUENCE [LARGE SCALE GENOMIC DNA]</scope>
    <source>
        <strain evidence="1">BGSC 4AU1</strain>
    </source>
</reference>
<organism evidence="1 2">
    <name type="scientific">Bacillus thuringiensis subsp. higo</name>
    <dbReference type="NCBI Taxonomy" id="132266"/>
    <lineage>
        <taxon>Bacteria</taxon>
        <taxon>Bacillati</taxon>
        <taxon>Bacillota</taxon>
        <taxon>Bacilli</taxon>
        <taxon>Bacillales</taxon>
        <taxon>Bacillaceae</taxon>
        <taxon>Bacillus</taxon>
        <taxon>Bacillus cereus group</taxon>
    </lineage>
</organism>
<proteinExistence type="predicted"/>
<protein>
    <submittedName>
        <fullName evidence="1">Uncharacterized protein</fullName>
    </submittedName>
</protein>
<accession>A0A9X6QNE2</accession>
<dbReference type="InterPro" id="IPR018474">
    <property type="entry name" value="Uncharacterised_Yqai"/>
</dbReference>
<dbReference type="Proteomes" id="UP000194816">
    <property type="component" value="Unassembled WGS sequence"/>
</dbReference>
<dbReference type="AlphaFoldDB" id="A0A9X6QNE2"/>
<dbReference type="InterPro" id="IPR023118">
    <property type="entry name" value="YqaI_dom_sf"/>
</dbReference>
<comment type="caution">
    <text evidence="1">The sequence shown here is derived from an EMBL/GenBank/DDBJ whole genome shotgun (WGS) entry which is preliminary data.</text>
</comment>
<evidence type="ECO:0000313" key="2">
    <source>
        <dbReference type="Proteomes" id="UP000194816"/>
    </source>
</evidence>
<dbReference type="EMBL" id="MOOK01000167">
    <property type="protein sequence ID" value="OUB47145.1"/>
    <property type="molecule type" value="Genomic_DNA"/>
</dbReference>
<dbReference type="Pfam" id="PF09466">
    <property type="entry name" value="Yqai"/>
    <property type="match status" value="1"/>
</dbReference>
<sequence length="70" mass="7946">MIENPMVMYNGYGIRDPQEMEPIPVKDICGSEVFSEDHVLVSPDDDVLLKENAVEYLVKILGFEERMAGE</sequence>
<dbReference type="SUPFAM" id="SSF160713">
    <property type="entry name" value="YqaI-like"/>
    <property type="match status" value="1"/>
</dbReference>
<dbReference type="Gene3D" id="3.30.40.30">
    <property type="entry name" value="YqaI domain"/>
    <property type="match status" value="1"/>
</dbReference>
<dbReference type="RefSeq" id="WP_088115133.1">
    <property type="nucleotide sequence ID" value="NZ_MOOK01000167.1"/>
</dbReference>
<gene>
    <name evidence="1" type="ORF">BK716_20455</name>
</gene>
<evidence type="ECO:0000313" key="1">
    <source>
        <dbReference type="EMBL" id="OUB47145.1"/>
    </source>
</evidence>
<name>A0A9X6QNE2_BACUH</name>